<name>A0A1G2ER81_9BACT</name>
<dbReference type="Gene3D" id="2.60.120.200">
    <property type="match status" value="1"/>
</dbReference>
<gene>
    <name evidence="2" type="ORF">A2427_03865</name>
</gene>
<comment type="caution">
    <text evidence="2">The sequence shown here is derived from an EMBL/GenBank/DDBJ whole genome shotgun (WGS) entry which is preliminary data.</text>
</comment>
<dbReference type="SUPFAM" id="SSF49899">
    <property type="entry name" value="Concanavalin A-like lectins/glucanases"/>
    <property type="match status" value="1"/>
</dbReference>
<proteinExistence type="predicted"/>
<organism evidence="2 3">
    <name type="scientific">Candidatus Nealsonbacteria bacterium RIFOXYC1_FULL_40_7</name>
    <dbReference type="NCBI Taxonomy" id="1801678"/>
    <lineage>
        <taxon>Bacteria</taxon>
        <taxon>Candidatus Nealsoniibacteriota</taxon>
    </lineage>
</organism>
<evidence type="ECO:0000259" key="1">
    <source>
        <dbReference type="Pfam" id="PF10102"/>
    </source>
</evidence>
<feature type="domain" description="DUF2341" evidence="1">
    <location>
        <begin position="220"/>
        <end position="287"/>
    </location>
</feature>
<evidence type="ECO:0000313" key="3">
    <source>
        <dbReference type="Proteomes" id="UP000176326"/>
    </source>
</evidence>
<protein>
    <recommendedName>
        <fullName evidence="1">DUF2341 domain-containing protein</fullName>
    </recommendedName>
</protein>
<evidence type="ECO:0000313" key="2">
    <source>
        <dbReference type="EMBL" id="OGZ28306.1"/>
    </source>
</evidence>
<reference evidence="2 3" key="1">
    <citation type="journal article" date="2016" name="Nat. Commun.">
        <title>Thousands of microbial genomes shed light on interconnected biogeochemical processes in an aquifer system.</title>
        <authorList>
            <person name="Anantharaman K."/>
            <person name="Brown C.T."/>
            <person name="Hug L.A."/>
            <person name="Sharon I."/>
            <person name="Castelle C.J."/>
            <person name="Probst A.J."/>
            <person name="Thomas B.C."/>
            <person name="Singh A."/>
            <person name="Wilkins M.J."/>
            <person name="Karaoz U."/>
            <person name="Brodie E.L."/>
            <person name="Williams K.H."/>
            <person name="Hubbard S.S."/>
            <person name="Banfield J.F."/>
        </authorList>
    </citation>
    <scope>NUCLEOTIDE SEQUENCE [LARGE SCALE GENOMIC DNA]</scope>
</reference>
<dbReference type="AlphaFoldDB" id="A0A1G2ER81"/>
<dbReference type="EMBL" id="MHMN01000022">
    <property type="protein sequence ID" value="OGZ28306.1"/>
    <property type="molecule type" value="Genomic_DNA"/>
</dbReference>
<dbReference type="InterPro" id="IPR018765">
    <property type="entry name" value="DUF2341"/>
</dbReference>
<accession>A0A1G2ER81</accession>
<dbReference type="InterPro" id="IPR013320">
    <property type="entry name" value="ConA-like_dom_sf"/>
</dbReference>
<dbReference type="Pfam" id="PF10102">
    <property type="entry name" value="DUF2341"/>
    <property type="match status" value="1"/>
</dbReference>
<dbReference type="Proteomes" id="UP000176326">
    <property type="component" value="Unassembled WGS sequence"/>
</dbReference>
<sequence length="528" mass="58409">MKKNILPIIIVVLALCLLVSGISFLFSGDTKESSMGGFFSNIYNSITKQNQEEKEVKGSSAKIVNLHSHPLQGENWIISFETEGTADLKIIPNDQDTIDDDEFQTLRCLSAEALAKEETVGEERTPQILDNDVIYYPSWHCDGVGQVIHYTKKAGKHIFRFEFGGQAMYAYNSAAWYHPSWTKRKKITIQNDNVDANLTNFPLYVEISSDISMGSSAQADGDDILFTKDDGITQIPHEEVYFNVSGGSAIAYLWVKVPLISSGATTDIYLYYGNSTASDQSHATEVWDENYKAVWHLSEASGIIYDSTANNHDSTSIVIDGGGAFTYRQASPTGYGVYLNDAYAQFDDSAAWDAEQLTIEFWVDPDEADANRIWPQRTTGSNGQNLICKQYTDGAGNFRYQWDNGPDVATAIDTAGGTVTGGWQYYTATKDADGLIKVYSDGVASAETDIDDFTYDDNGVVRIGDNGALKSLGYISEVRWSNTARVAAWIKFVNANIAEADNELTWTGEESYSIVPYKLFKGDIQFGR</sequence>